<dbReference type="CDD" id="cd01561">
    <property type="entry name" value="CBS_like"/>
    <property type="match status" value="1"/>
</dbReference>
<dbReference type="Gene3D" id="3.40.50.1100">
    <property type="match status" value="2"/>
</dbReference>
<dbReference type="Proteomes" id="UP000537825">
    <property type="component" value="Unassembled WGS sequence"/>
</dbReference>
<evidence type="ECO:0000313" key="5">
    <source>
        <dbReference type="Proteomes" id="UP000537825"/>
    </source>
</evidence>
<reference evidence="4 5" key="1">
    <citation type="submission" date="2020-01" db="EMBL/GenBank/DDBJ databases">
        <title>The draft genome sequence of Corallococcus exiguus DSM 14696.</title>
        <authorList>
            <person name="Zhang X."/>
            <person name="Zhu H."/>
        </authorList>
    </citation>
    <scope>NUCLEOTIDE SEQUENCE [LARGE SCALE GENOMIC DNA]</scope>
    <source>
        <strain evidence="4 5">DSM 14696</strain>
    </source>
</reference>
<dbReference type="EMBL" id="JAAAPK010000001">
    <property type="protein sequence ID" value="NBC38408.1"/>
    <property type="molecule type" value="Genomic_DNA"/>
</dbReference>
<dbReference type="InterPro" id="IPR036052">
    <property type="entry name" value="TrpB-like_PALP_sf"/>
</dbReference>
<dbReference type="InterPro" id="IPR050214">
    <property type="entry name" value="Cys_Synth/Cystath_Beta-Synth"/>
</dbReference>
<evidence type="ECO:0000256" key="2">
    <source>
        <dbReference type="ARBA" id="ARBA00022898"/>
    </source>
</evidence>
<keyword evidence="2" id="KW-0663">Pyridoxal phosphate</keyword>
<evidence type="ECO:0000256" key="1">
    <source>
        <dbReference type="ARBA" id="ARBA00001933"/>
    </source>
</evidence>
<keyword evidence="5" id="KW-1185">Reference proteome</keyword>
<comment type="cofactor">
    <cofactor evidence="1">
        <name>pyridoxal 5'-phosphate</name>
        <dbReference type="ChEBI" id="CHEBI:597326"/>
    </cofactor>
</comment>
<evidence type="ECO:0000313" key="4">
    <source>
        <dbReference type="EMBL" id="NBC38408.1"/>
    </source>
</evidence>
<evidence type="ECO:0000259" key="3">
    <source>
        <dbReference type="Pfam" id="PF00291"/>
    </source>
</evidence>
<accession>A0A7Y1RJ95</accession>
<dbReference type="InterPro" id="IPR001926">
    <property type="entry name" value="TrpB-like_PALP"/>
</dbReference>
<dbReference type="GO" id="GO:1901605">
    <property type="term" value="P:alpha-amino acid metabolic process"/>
    <property type="evidence" value="ECO:0007669"/>
    <property type="project" value="UniProtKB-ARBA"/>
</dbReference>
<sequence length="370" mass="39546">MLKVSSVLELMKNTPLVSLRGRAVNRPRAQLWGKLELSMPGQMKDRVALKMVTDAEARGDLQPGGTIVESSSGTMAEGLARVGTLKGYRVIIITDPRIDVSTAAKLRALGAEVLVVDAYHPTGGWQQSRLERLRDVLRDVPGAYWPRQYDSPSNPGAYNSAMAQELTEALGGNIAALVASVGSGGSLSGTAAALKQRLPHVRVVAVDAVGSVQFHQPNRPRLQSGHGNSIIAGNINYRVIDEAHWLSDGEVFQGCRELARREGIFAGGSSGAVYIVGSWLAEQFGPDAHVVGIFPDKGDRYGETIYSDDYLAKHHIAGPECAAAAAPHAIRYGVDVAERWSHAPLPHDGGVPYHAPDITLSGDLTRELGL</sequence>
<dbReference type="Pfam" id="PF00291">
    <property type="entry name" value="PALP"/>
    <property type="match status" value="1"/>
</dbReference>
<dbReference type="PANTHER" id="PTHR10314">
    <property type="entry name" value="CYSTATHIONINE BETA-SYNTHASE"/>
    <property type="match status" value="1"/>
</dbReference>
<proteinExistence type="predicted"/>
<dbReference type="AlphaFoldDB" id="A0A7Y1RJ95"/>
<organism evidence="4 5">
    <name type="scientific">Corallococcus exiguus</name>
    <dbReference type="NCBI Taxonomy" id="83462"/>
    <lineage>
        <taxon>Bacteria</taxon>
        <taxon>Pseudomonadati</taxon>
        <taxon>Myxococcota</taxon>
        <taxon>Myxococcia</taxon>
        <taxon>Myxococcales</taxon>
        <taxon>Cystobacterineae</taxon>
        <taxon>Myxococcaceae</taxon>
        <taxon>Corallococcus</taxon>
    </lineage>
</organism>
<dbReference type="SUPFAM" id="SSF53686">
    <property type="entry name" value="Tryptophan synthase beta subunit-like PLP-dependent enzymes"/>
    <property type="match status" value="1"/>
</dbReference>
<comment type="caution">
    <text evidence="4">The sequence shown here is derived from an EMBL/GenBank/DDBJ whole genome shotgun (WGS) entry which is preliminary data.</text>
</comment>
<name>A0A7Y1RJ95_9BACT</name>
<feature type="domain" description="Tryptophan synthase beta chain-like PALP" evidence="3">
    <location>
        <begin position="10"/>
        <end position="296"/>
    </location>
</feature>
<gene>
    <name evidence="4" type="ORF">GTZ93_01085</name>
</gene>
<protein>
    <submittedName>
        <fullName evidence="4">Pyridoxal-phosphate dependent enzyme</fullName>
    </submittedName>
</protein>